<dbReference type="FunFam" id="3.30.2350.10:FF:000011">
    <property type="entry name" value="tRNA pseudouridine synthase B"/>
    <property type="match status" value="1"/>
</dbReference>
<dbReference type="Pfam" id="PF01509">
    <property type="entry name" value="TruB_N"/>
    <property type="match status" value="1"/>
</dbReference>
<organism evidence="7 8">
    <name type="scientific">Weissella viridescens</name>
    <name type="common">Lactobacillus viridescens</name>
    <dbReference type="NCBI Taxonomy" id="1629"/>
    <lineage>
        <taxon>Bacteria</taxon>
        <taxon>Bacillati</taxon>
        <taxon>Bacillota</taxon>
        <taxon>Bacilli</taxon>
        <taxon>Lactobacillales</taxon>
        <taxon>Lactobacillaceae</taxon>
        <taxon>Weissella</taxon>
    </lineage>
</organism>
<evidence type="ECO:0000256" key="5">
    <source>
        <dbReference type="HAMAP-Rule" id="MF_01080"/>
    </source>
</evidence>
<reference evidence="7 8" key="1">
    <citation type="journal article" date="2015" name="Genome Announc.">
        <title>Expanding the biotechnology potential of lactobacilli through comparative genomics of 213 strains and associated genera.</title>
        <authorList>
            <person name="Sun Z."/>
            <person name="Harris H.M."/>
            <person name="McCann A."/>
            <person name="Guo C."/>
            <person name="Argimon S."/>
            <person name="Zhang W."/>
            <person name="Yang X."/>
            <person name="Jeffery I.B."/>
            <person name="Cooney J.C."/>
            <person name="Kagawa T.F."/>
            <person name="Liu W."/>
            <person name="Song Y."/>
            <person name="Salvetti E."/>
            <person name="Wrobel A."/>
            <person name="Rasinkangas P."/>
            <person name="Parkhill J."/>
            <person name="Rea M.C."/>
            <person name="O'Sullivan O."/>
            <person name="Ritari J."/>
            <person name="Douillard F.P."/>
            <person name="Paul Ross R."/>
            <person name="Yang R."/>
            <person name="Briner A.E."/>
            <person name="Felis G.E."/>
            <person name="de Vos W.M."/>
            <person name="Barrangou R."/>
            <person name="Klaenhammer T.R."/>
            <person name="Caufield P.W."/>
            <person name="Cui Y."/>
            <person name="Zhang H."/>
            <person name="O'Toole P.W."/>
        </authorList>
    </citation>
    <scope>NUCLEOTIDE SEQUENCE [LARGE SCALE GENOMIC DNA]</scope>
    <source>
        <strain evidence="7 8">DSM 20410</strain>
    </source>
</reference>
<dbReference type="GO" id="GO:0003723">
    <property type="term" value="F:RNA binding"/>
    <property type="evidence" value="ECO:0007669"/>
    <property type="project" value="InterPro"/>
</dbReference>
<evidence type="ECO:0000256" key="4">
    <source>
        <dbReference type="ARBA" id="ARBA00023235"/>
    </source>
</evidence>
<gene>
    <name evidence="5" type="primary">truB</name>
    <name evidence="7" type="ORF">IV50_GL000016</name>
</gene>
<accession>A0A0R2H1R3</accession>
<sequence length="304" mass="33961">MMEGILPIYKETGMTSHDVVFKLRKILHTKKVGHAGTLDPSVDGVLPIAIGKATKSIEFLQDAGKVYTGTITLGFSTTTEDLDGEVVEEVTQLDPLSVEMIDQGLAKLEGDIIQIPPMFSAVKVNGRRLYDYARAGETVERPKRDATIYEFKRTSEPIFDAMTQTQTFAFKAVVSKGTYIRTLAVDFGKQFALPSVMSQLTRQSAGGFTLAESHSLADVATEMEKTGNIDDWLLPIDRAVAQYPSVALPDDIWQFVKNGVGLPADLYPKKSERIVITHNREVKSVFEWSDRKQQYRPYRTFKNE</sequence>
<dbReference type="PANTHER" id="PTHR13767:SF2">
    <property type="entry name" value="PSEUDOURIDYLATE SYNTHASE TRUB1"/>
    <property type="match status" value="1"/>
</dbReference>
<dbReference type="HAMAP" id="MF_01080">
    <property type="entry name" value="TruB_bact"/>
    <property type="match status" value="1"/>
</dbReference>
<dbReference type="GO" id="GO:1990481">
    <property type="term" value="P:mRNA pseudouridine synthesis"/>
    <property type="evidence" value="ECO:0007669"/>
    <property type="project" value="TreeGrafter"/>
</dbReference>
<dbReference type="GO" id="GO:0160148">
    <property type="term" value="F:tRNA pseudouridine(55) synthase activity"/>
    <property type="evidence" value="ECO:0007669"/>
    <property type="project" value="UniProtKB-EC"/>
</dbReference>
<dbReference type="GO" id="GO:0031119">
    <property type="term" value="P:tRNA pseudouridine synthesis"/>
    <property type="evidence" value="ECO:0007669"/>
    <property type="project" value="UniProtKB-UniRule"/>
</dbReference>
<keyword evidence="3 5" id="KW-0819">tRNA processing</keyword>
<evidence type="ECO:0000256" key="2">
    <source>
        <dbReference type="ARBA" id="ARBA00005642"/>
    </source>
</evidence>
<dbReference type="EMBL" id="JQBM01000001">
    <property type="protein sequence ID" value="KRN46754.1"/>
    <property type="molecule type" value="Genomic_DNA"/>
</dbReference>
<feature type="domain" description="Pseudouridine synthase II N-terminal" evidence="6">
    <location>
        <begin position="24"/>
        <end position="180"/>
    </location>
</feature>
<dbReference type="CDD" id="cd02573">
    <property type="entry name" value="PseudoU_synth_EcTruB"/>
    <property type="match status" value="1"/>
</dbReference>
<comment type="catalytic activity">
    <reaction evidence="1 5">
        <text>uridine(55) in tRNA = pseudouridine(55) in tRNA</text>
        <dbReference type="Rhea" id="RHEA:42532"/>
        <dbReference type="Rhea" id="RHEA-COMP:10101"/>
        <dbReference type="Rhea" id="RHEA-COMP:10102"/>
        <dbReference type="ChEBI" id="CHEBI:65314"/>
        <dbReference type="ChEBI" id="CHEBI:65315"/>
        <dbReference type="EC" id="5.4.99.25"/>
    </reaction>
</comment>
<feature type="active site" description="Nucleophile" evidence="5">
    <location>
        <position position="39"/>
    </location>
</feature>
<keyword evidence="4 5" id="KW-0413">Isomerase</keyword>
<comment type="similarity">
    <text evidence="2 5">Belongs to the pseudouridine synthase TruB family. Type 1 subfamily.</text>
</comment>
<protein>
    <recommendedName>
        <fullName evidence="5">tRNA pseudouridine synthase B</fullName>
        <ecNumber evidence="5">5.4.99.25</ecNumber>
    </recommendedName>
    <alternativeName>
        <fullName evidence="5">tRNA pseudouridine(55) synthase</fullName>
        <shortName evidence="5">Psi55 synthase</shortName>
    </alternativeName>
    <alternativeName>
        <fullName evidence="5">tRNA pseudouridylate synthase</fullName>
    </alternativeName>
    <alternativeName>
        <fullName evidence="5">tRNA-uridine isomerase</fullName>
    </alternativeName>
</protein>
<dbReference type="SUPFAM" id="SSF55120">
    <property type="entry name" value="Pseudouridine synthase"/>
    <property type="match status" value="1"/>
</dbReference>
<dbReference type="InterPro" id="IPR002501">
    <property type="entry name" value="PsdUridine_synth_N"/>
</dbReference>
<keyword evidence="8" id="KW-1185">Reference proteome</keyword>
<comment type="caution">
    <text evidence="7">The sequence shown here is derived from an EMBL/GenBank/DDBJ whole genome shotgun (WGS) entry which is preliminary data.</text>
</comment>
<evidence type="ECO:0000256" key="1">
    <source>
        <dbReference type="ARBA" id="ARBA00000385"/>
    </source>
</evidence>
<dbReference type="Proteomes" id="UP000051992">
    <property type="component" value="Unassembled WGS sequence"/>
</dbReference>
<evidence type="ECO:0000256" key="3">
    <source>
        <dbReference type="ARBA" id="ARBA00022694"/>
    </source>
</evidence>
<name>A0A0R2H1R3_WEIVI</name>
<dbReference type="NCBIfam" id="TIGR00431">
    <property type="entry name" value="TruB"/>
    <property type="match status" value="1"/>
</dbReference>
<evidence type="ECO:0000313" key="8">
    <source>
        <dbReference type="Proteomes" id="UP000051992"/>
    </source>
</evidence>
<dbReference type="PANTHER" id="PTHR13767">
    <property type="entry name" value="TRNA-PSEUDOURIDINE SYNTHASE"/>
    <property type="match status" value="1"/>
</dbReference>
<proteinExistence type="inferred from homology"/>
<dbReference type="Gene3D" id="3.30.2350.10">
    <property type="entry name" value="Pseudouridine synthase"/>
    <property type="match status" value="1"/>
</dbReference>
<dbReference type="InterPro" id="IPR014780">
    <property type="entry name" value="tRNA_psdUridine_synth_TruB"/>
</dbReference>
<dbReference type="EC" id="5.4.99.25" evidence="5"/>
<evidence type="ECO:0000313" key="7">
    <source>
        <dbReference type="EMBL" id="KRN46754.1"/>
    </source>
</evidence>
<comment type="function">
    <text evidence="5">Responsible for synthesis of pseudouridine from uracil-55 in the psi GC loop of transfer RNAs.</text>
</comment>
<dbReference type="AlphaFoldDB" id="A0A0R2H1R3"/>
<dbReference type="PATRIC" id="fig|1629.5.peg.17"/>
<dbReference type="InterPro" id="IPR020103">
    <property type="entry name" value="PsdUridine_synth_cat_dom_sf"/>
</dbReference>
<evidence type="ECO:0000259" key="6">
    <source>
        <dbReference type="Pfam" id="PF01509"/>
    </source>
</evidence>